<organism evidence="2 3">
    <name type="scientific">Undibacterium piscinae</name>
    <dbReference type="NCBI Taxonomy" id="2495591"/>
    <lineage>
        <taxon>Bacteria</taxon>
        <taxon>Pseudomonadati</taxon>
        <taxon>Pseudomonadota</taxon>
        <taxon>Betaproteobacteria</taxon>
        <taxon>Burkholderiales</taxon>
        <taxon>Oxalobacteraceae</taxon>
        <taxon>Undibacterium</taxon>
    </lineage>
</organism>
<accession>A0A6M4A7J5</accession>
<evidence type="ECO:0000256" key="1">
    <source>
        <dbReference type="ARBA" id="ARBA00022801"/>
    </source>
</evidence>
<dbReference type="InterPro" id="IPR051021">
    <property type="entry name" value="Mito_Ser/Thr_phosphatase"/>
</dbReference>
<dbReference type="Pfam" id="PF00300">
    <property type="entry name" value="His_Phos_1"/>
    <property type="match status" value="2"/>
</dbReference>
<evidence type="ECO:0000313" key="2">
    <source>
        <dbReference type="EMBL" id="QJQ07342.1"/>
    </source>
</evidence>
<keyword evidence="1" id="KW-0378">Hydrolase</keyword>
<evidence type="ECO:0000313" key="3">
    <source>
        <dbReference type="Proteomes" id="UP000274350"/>
    </source>
</evidence>
<dbReference type="PANTHER" id="PTHR20935:SF0">
    <property type="entry name" value="SERINE_THREONINE-PROTEIN PHOSPHATASE PGAM5, MITOCHONDRIAL"/>
    <property type="match status" value="1"/>
</dbReference>
<dbReference type="SUPFAM" id="SSF53254">
    <property type="entry name" value="Phosphoglycerate mutase-like"/>
    <property type="match status" value="1"/>
</dbReference>
<dbReference type="GO" id="GO:0016787">
    <property type="term" value="F:hydrolase activity"/>
    <property type="evidence" value="ECO:0007669"/>
    <property type="project" value="UniProtKB-KW"/>
</dbReference>
<gene>
    <name evidence="2" type="ORF">EJG51_017700</name>
</gene>
<dbReference type="EMBL" id="CP051152">
    <property type="protein sequence ID" value="QJQ07342.1"/>
    <property type="molecule type" value="Genomic_DNA"/>
</dbReference>
<dbReference type="CDD" id="cd07067">
    <property type="entry name" value="HP_PGM_like"/>
    <property type="match status" value="1"/>
</dbReference>
<dbReference type="SMART" id="SM00855">
    <property type="entry name" value="PGAM"/>
    <property type="match status" value="1"/>
</dbReference>
<dbReference type="PANTHER" id="PTHR20935">
    <property type="entry name" value="PHOSPHOGLYCERATE MUTASE-RELATED"/>
    <property type="match status" value="1"/>
</dbReference>
<dbReference type="OrthoDB" id="280692at2"/>
<dbReference type="KEGG" id="upi:EJG51_017700"/>
<reference evidence="2 3" key="1">
    <citation type="journal article" date="2019" name="Int. J. Syst. Evol. Microbiol.">
        <title>Undibacterium piscinae sp. nov., isolated from Korean shiner intestine.</title>
        <authorList>
            <person name="Lee S.Y."/>
            <person name="Kang W."/>
            <person name="Kim P.S."/>
            <person name="Kim H.S."/>
            <person name="Sung H."/>
            <person name="Shin N.R."/>
            <person name="Whon T.W."/>
            <person name="Yun J.H."/>
            <person name="Lee J.Y."/>
            <person name="Lee J.Y."/>
            <person name="Jung M.J."/>
            <person name="Jeong Y.S."/>
            <person name="Tak E.J."/>
            <person name="Han J.E."/>
            <person name="Hyun D.W."/>
            <person name="Kang M.S."/>
            <person name="Lee K.E."/>
            <person name="Lee B.H."/>
            <person name="Bae J.W."/>
        </authorList>
    </citation>
    <scope>NUCLEOTIDE SEQUENCE [LARGE SCALE GENOMIC DNA]</scope>
    <source>
        <strain evidence="2 3">S11R28</strain>
    </source>
</reference>
<proteinExistence type="predicted"/>
<dbReference type="InterPro" id="IPR013078">
    <property type="entry name" value="His_Pase_superF_clade-1"/>
</dbReference>
<sequence>MAQIYLVRHGQASFGSQNYDQLSELGGEQARHLGRWWAARDLSVSRVVTGSMQRHLQTARACMAQMQGVSEQQLLTDAWHCDAGFNEYNHHEVLARHVPAFDDPAEVKRFLMTTPNGKQAFQAIFAGAITRWMSGDYDAEYSETWPSFRARCVAALERQIRLPEAAKNIVIFTSGGTISALCQHVLGFDDSRFAEMNWSLVNSAVTRFHLQATESTESAESAELAARPARIALAYLNNFSHLELSNQPEHITYV</sequence>
<dbReference type="InterPro" id="IPR029033">
    <property type="entry name" value="His_PPase_superfam"/>
</dbReference>
<name>A0A6M4A7J5_9BURK</name>
<dbReference type="Proteomes" id="UP000274350">
    <property type="component" value="Chromosome"/>
</dbReference>
<keyword evidence="3" id="KW-1185">Reference proteome</keyword>
<protein>
    <submittedName>
        <fullName evidence="2">Histidine phosphatase family protein</fullName>
    </submittedName>
</protein>
<dbReference type="AlphaFoldDB" id="A0A6M4A7J5"/>
<dbReference type="Gene3D" id="3.40.50.1240">
    <property type="entry name" value="Phosphoglycerate mutase-like"/>
    <property type="match status" value="1"/>
</dbReference>